<keyword evidence="2" id="KW-1133">Transmembrane helix</keyword>
<accession>A0A7R9BRI1</accession>
<feature type="compositionally biased region" description="Polar residues" evidence="1">
    <location>
        <begin position="1"/>
        <end position="18"/>
    </location>
</feature>
<dbReference type="EMBL" id="OA883355">
    <property type="protein sequence ID" value="CAD7278686.1"/>
    <property type="molecule type" value="Genomic_DNA"/>
</dbReference>
<keyword evidence="2" id="KW-0472">Membrane</keyword>
<dbReference type="AlphaFoldDB" id="A0A7R9BRI1"/>
<evidence type="ECO:0000256" key="1">
    <source>
        <dbReference type="SAM" id="MobiDB-lite"/>
    </source>
</evidence>
<sequence>MCDKTQSSNCPPHVSQSDDAFDSASRVGFDPAQASVTSVVEILQSQLSRREGEVLQLQREVEYVIDSNNHMAEPASKTSNIKTPANLSQRSIVIISIISISCAAAGDMNSLRSAASQFLSGIAVGGAFLTGCAVSFLAIDAILTAAFPNGRFHVHPAAVLDRIRRTTGSIVIISVIISISCAAAGDMNSLRSAASQFLSGIAVGGAFLTGCAVSFLAIDAILTAAFPNGRFHVHPAAVLDRIRRYSIYISTCVLFCLRKKPGLERDRGDRRASAVVVAAATRGHPHQRRDGSSDRVPMDLSDPVVRAVVEEVIDQVVAQIEEALVWATT</sequence>
<protein>
    <submittedName>
        <fullName evidence="3">Uncharacterized protein</fullName>
    </submittedName>
</protein>
<gene>
    <name evidence="3" type="ORF">NMOB1V02_LOCUS6384</name>
</gene>
<dbReference type="Proteomes" id="UP000678499">
    <property type="component" value="Unassembled WGS sequence"/>
</dbReference>
<feature type="region of interest" description="Disordered" evidence="1">
    <location>
        <begin position="1"/>
        <end position="23"/>
    </location>
</feature>
<dbReference type="EMBL" id="CAJPEX010001318">
    <property type="protein sequence ID" value="CAG0918838.1"/>
    <property type="molecule type" value="Genomic_DNA"/>
</dbReference>
<keyword evidence="4" id="KW-1185">Reference proteome</keyword>
<feature type="transmembrane region" description="Helical" evidence="2">
    <location>
        <begin position="118"/>
        <end position="147"/>
    </location>
</feature>
<evidence type="ECO:0000256" key="2">
    <source>
        <dbReference type="SAM" id="Phobius"/>
    </source>
</evidence>
<feature type="transmembrane region" description="Helical" evidence="2">
    <location>
        <begin position="197"/>
        <end position="222"/>
    </location>
</feature>
<proteinExistence type="predicted"/>
<name>A0A7R9BRI1_9CRUS</name>
<feature type="transmembrane region" description="Helical" evidence="2">
    <location>
        <begin position="167"/>
        <end position="185"/>
    </location>
</feature>
<organism evidence="3">
    <name type="scientific">Notodromas monacha</name>
    <dbReference type="NCBI Taxonomy" id="399045"/>
    <lineage>
        <taxon>Eukaryota</taxon>
        <taxon>Metazoa</taxon>
        <taxon>Ecdysozoa</taxon>
        <taxon>Arthropoda</taxon>
        <taxon>Crustacea</taxon>
        <taxon>Oligostraca</taxon>
        <taxon>Ostracoda</taxon>
        <taxon>Podocopa</taxon>
        <taxon>Podocopida</taxon>
        <taxon>Cypridocopina</taxon>
        <taxon>Cypridoidea</taxon>
        <taxon>Cyprididae</taxon>
        <taxon>Notodromas</taxon>
    </lineage>
</organism>
<evidence type="ECO:0000313" key="3">
    <source>
        <dbReference type="EMBL" id="CAD7278686.1"/>
    </source>
</evidence>
<reference evidence="3" key="1">
    <citation type="submission" date="2020-11" db="EMBL/GenBank/DDBJ databases">
        <authorList>
            <person name="Tran Van P."/>
        </authorList>
    </citation>
    <scope>NUCLEOTIDE SEQUENCE</scope>
</reference>
<evidence type="ECO:0000313" key="4">
    <source>
        <dbReference type="Proteomes" id="UP000678499"/>
    </source>
</evidence>
<keyword evidence="2" id="KW-0812">Transmembrane</keyword>